<dbReference type="PROSITE" id="PS51760">
    <property type="entry name" value="GH10_2"/>
    <property type="match status" value="1"/>
</dbReference>
<dbReference type="AlphaFoldDB" id="A0A142ELG4"/>
<protein>
    <recommendedName>
        <fullName evidence="6">Beta-xylanase</fullName>
        <ecNumber evidence="6">3.2.1.8</ecNumber>
    </recommendedName>
</protein>
<dbReference type="Pfam" id="PF00331">
    <property type="entry name" value="Glyco_hydro_10"/>
    <property type="match status" value="1"/>
</dbReference>
<dbReference type="InterPro" id="IPR044846">
    <property type="entry name" value="GH10"/>
</dbReference>
<organism evidence="8 9">
    <name type="scientific">Algoriphagus sanaruensis</name>
    <dbReference type="NCBI Taxonomy" id="1727163"/>
    <lineage>
        <taxon>Bacteria</taxon>
        <taxon>Pseudomonadati</taxon>
        <taxon>Bacteroidota</taxon>
        <taxon>Cytophagia</taxon>
        <taxon>Cytophagales</taxon>
        <taxon>Cyclobacteriaceae</taxon>
        <taxon>Algoriphagus</taxon>
    </lineage>
</organism>
<dbReference type="Proteomes" id="UP000073816">
    <property type="component" value="Chromosome"/>
</dbReference>
<evidence type="ECO:0000256" key="3">
    <source>
        <dbReference type="ARBA" id="ARBA00023295"/>
    </source>
</evidence>
<dbReference type="Gene3D" id="3.20.20.80">
    <property type="entry name" value="Glycosidases"/>
    <property type="match status" value="1"/>
</dbReference>
<dbReference type="InterPro" id="IPR017853">
    <property type="entry name" value="GH"/>
</dbReference>
<evidence type="ECO:0000259" key="7">
    <source>
        <dbReference type="PROSITE" id="PS51760"/>
    </source>
</evidence>
<dbReference type="GO" id="GO:0031176">
    <property type="term" value="F:endo-1,4-beta-xylanase activity"/>
    <property type="evidence" value="ECO:0007669"/>
    <property type="project" value="UniProtKB-EC"/>
</dbReference>
<gene>
    <name evidence="8" type="ORF">AO498_06060</name>
</gene>
<evidence type="ECO:0000256" key="2">
    <source>
        <dbReference type="ARBA" id="ARBA00023277"/>
    </source>
</evidence>
<dbReference type="PRINTS" id="PR00134">
    <property type="entry name" value="GLHYDRLASE10"/>
</dbReference>
<keyword evidence="3 6" id="KW-0326">Glycosidase</keyword>
<dbReference type="PROSITE" id="PS00591">
    <property type="entry name" value="GH10_1"/>
    <property type="match status" value="1"/>
</dbReference>
<evidence type="ECO:0000256" key="1">
    <source>
        <dbReference type="ARBA" id="ARBA00022801"/>
    </source>
</evidence>
<dbReference type="PANTHER" id="PTHR31490">
    <property type="entry name" value="GLYCOSYL HYDROLASE"/>
    <property type="match status" value="1"/>
</dbReference>
<keyword evidence="4 6" id="KW-0624">Polysaccharide degradation</keyword>
<accession>A0A142ELG4</accession>
<dbReference type="InterPro" id="IPR001000">
    <property type="entry name" value="GH10_dom"/>
</dbReference>
<evidence type="ECO:0000256" key="5">
    <source>
        <dbReference type="PROSITE-ProRule" id="PRU10061"/>
    </source>
</evidence>
<dbReference type="PATRIC" id="fig|1727163.4.peg.1260"/>
<comment type="similarity">
    <text evidence="6">Belongs to the glycosyl hydrolase 10 (cellulase F) family.</text>
</comment>
<comment type="catalytic activity">
    <reaction evidence="6">
        <text>Endohydrolysis of (1-&gt;4)-beta-D-xylosidic linkages in xylans.</text>
        <dbReference type="EC" id="3.2.1.8"/>
    </reaction>
</comment>
<keyword evidence="1 6" id="KW-0378">Hydrolase</keyword>
<reference evidence="8 9" key="2">
    <citation type="journal article" date="2016" name="Genome Announc.">
        <title>Complete Genome Sequence of Algoriphagus sp. Strain M8-2, Isolated from a Brackish Lake.</title>
        <authorList>
            <person name="Muraguchi Y."/>
            <person name="Kushimoto K."/>
            <person name="Ohtsubo Y."/>
            <person name="Suzuki T."/>
            <person name="Dohra H."/>
            <person name="Kimbara K."/>
            <person name="Shintani M."/>
        </authorList>
    </citation>
    <scope>NUCLEOTIDE SEQUENCE [LARGE SCALE GENOMIC DNA]</scope>
    <source>
        <strain evidence="8 9">M8-2</strain>
    </source>
</reference>
<dbReference type="SUPFAM" id="SSF51445">
    <property type="entry name" value="(Trans)glycosidases"/>
    <property type="match status" value="1"/>
</dbReference>
<evidence type="ECO:0000256" key="4">
    <source>
        <dbReference type="ARBA" id="ARBA00023326"/>
    </source>
</evidence>
<keyword evidence="9" id="KW-1185">Reference proteome</keyword>
<feature type="domain" description="GH10" evidence="7">
    <location>
        <begin position="19"/>
        <end position="366"/>
    </location>
</feature>
<sequence length="367" mass="42107">MLKKTLISIFVSFLFAVQTGEEKGLKTEFADSFLVGTAVNLNQVNGRESGADSLMNLHFSSITAENGLKWALVHPKEHEFDFAFGDAFVAWGEKHHAYRVGHTLVWHQQTPKWVFQNEQGEPLDSASLANRMLHHIETVMGRYAGRIQAWDVVNEAFEDDGRWRKSPWFTILGEGFIEMAFRKAAQMDPKAVLIYNDYNVWKPEKRAAILEMAKSLRAKGVKIDAIGMQAHYRLDFPSLAQIEKAITDIHEAGFEVHVTELDVDVLPRPSDSDGADLNINFAASPKWNPYVEGLPQDIEEKLVKRYADLMKLFQRHKEKVKRVTFWGMHDGRSWLNNWPVRGRTNYALLFDRNKSLKPGFWTEMGRD</sequence>
<name>A0A142ELG4_9BACT</name>
<dbReference type="RefSeq" id="WP_067544768.1">
    <property type="nucleotide sequence ID" value="NZ_CP012836.1"/>
</dbReference>
<dbReference type="GO" id="GO:0045493">
    <property type="term" value="P:xylan catabolic process"/>
    <property type="evidence" value="ECO:0007669"/>
    <property type="project" value="UniProtKB-KW"/>
</dbReference>
<dbReference type="EMBL" id="CP012836">
    <property type="protein sequence ID" value="AMQ55969.1"/>
    <property type="molecule type" value="Genomic_DNA"/>
</dbReference>
<dbReference type="PANTHER" id="PTHR31490:SF90">
    <property type="entry name" value="ENDO-1,4-BETA-XYLANASE A"/>
    <property type="match status" value="1"/>
</dbReference>
<dbReference type="EC" id="3.2.1.8" evidence="6"/>
<keyword evidence="8" id="KW-0858">Xylan degradation</keyword>
<proteinExistence type="inferred from homology"/>
<dbReference type="KEGG" id="alm:AO498_06060"/>
<keyword evidence="2 6" id="KW-0119">Carbohydrate metabolism</keyword>
<evidence type="ECO:0000313" key="8">
    <source>
        <dbReference type="EMBL" id="AMQ55969.1"/>
    </source>
</evidence>
<dbReference type="OrthoDB" id="9809277at2"/>
<dbReference type="InterPro" id="IPR031158">
    <property type="entry name" value="GH10_AS"/>
</dbReference>
<reference evidence="9" key="1">
    <citation type="submission" date="2015-09" db="EMBL/GenBank/DDBJ databases">
        <title>Complete sequence of Algoriphagus sp. M8-2.</title>
        <authorList>
            <person name="Shintani M."/>
        </authorList>
    </citation>
    <scope>NUCLEOTIDE SEQUENCE [LARGE SCALE GENOMIC DNA]</scope>
    <source>
        <strain evidence="9">M8-2</strain>
    </source>
</reference>
<evidence type="ECO:0000313" key="9">
    <source>
        <dbReference type="Proteomes" id="UP000073816"/>
    </source>
</evidence>
<evidence type="ECO:0000256" key="6">
    <source>
        <dbReference type="RuleBase" id="RU361174"/>
    </source>
</evidence>
<dbReference type="SMART" id="SM00633">
    <property type="entry name" value="Glyco_10"/>
    <property type="match status" value="1"/>
</dbReference>
<feature type="active site" description="Nucleophile" evidence="5">
    <location>
        <position position="260"/>
    </location>
</feature>
<dbReference type="STRING" id="1727163.AO498_06060"/>